<feature type="compositionally biased region" description="Low complexity" evidence="1">
    <location>
        <begin position="68"/>
        <end position="87"/>
    </location>
</feature>
<accession>A0A9N8V6C0</accession>
<keyword evidence="3" id="KW-1185">Reference proteome</keyword>
<organism evidence="2 3">
    <name type="scientific">Funneliformis caledonium</name>
    <dbReference type="NCBI Taxonomy" id="1117310"/>
    <lineage>
        <taxon>Eukaryota</taxon>
        <taxon>Fungi</taxon>
        <taxon>Fungi incertae sedis</taxon>
        <taxon>Mucoromycota</taxon>
        <taxon>Glomeromycotina</taxon>
        <taxon>Glomeromycetes</taxon>
        <taxon>Glomerales</taxon>
        <taxon>Glomeraceae</taxon>
        <taxon>Funneliformis</taxon>
    </lineage>
</organism>
<dbReference type="Proteomes" id="UP000789570">
    <property type="component" value="Unassembled WGS sequence"/>
</dbReference>
<dbReference type="EMBL" id="CAJVPQ010000057">
    <property type="protein sequence ID" value="CAG8441527.1"/>
    <property type="molecule type" value="Genomic_DNA"/>
</dbReference>
<reference evidence="2" key="1">
    <citation type="submission" date="2021-06" db="EMBL/GenBank/DDBJ databases">
        <authorList>
            <person name="Kallberg Y."/>
            <person name="Tangrot J."/>
            <person name="Rosling A."/>
        </authorList>
    </citation>
    <scope>NUCLEOTIDE SEQUENCE</scope>
    <source>
        <strain evidence="2">UK204</strain>
    </source>
</reference>
<dbReference type="AlphaFoldDB" id="A0A9N8V6C0"/>
<evidence type="ECO:0000313" key="3">
    <source>
        <dbReference type="Proteomes" id="UP000789570"/>
    </source>
</evidence>
<protein>
    <submittedName>
        <fullName evidence="2">9621_t:CDS:1</fullName>
    </submittedName>
</protein>
<feature type="compositionally biased region" description="Low complexity" evidence="1">
    <location>
        <begin position="95"/>
        <end position="112"/>
    </location>
</feature>
<feature type="compositionally biased region" description="Low complexity" evidence="1">
    <location>
        <begin position="51"/>
        <end position="61"/>
    </location>
</feature>
<comment type="caution">
    <text evidence="2">The sequence shown here is derived from an EMBL/GenBank/DDBJ whole genome shotgun (WGS) entry which is preliminary data.</text>
</comment>
<evidence type="ECO:0000256" key="1">
    <source>
        <dbReference type="SAM" id="MobiDB-lite"/>
    </source>
</evidence>
<evidence type="ECO:0000313" key="2">
    <source>
        <dbReference type="EMBL" id="CAG8441527.1"/>
    </source>
</evidence>
<sequence length="368" mass="41172">MLYRLLNKNVIGNKESEKCAEIGKNWQEEPENVKIVYEALSRLLKSKYGNSSSSTSTPDSSNFQNIMNESTSPSISNSSSPTPDNNNFQNIMNESTSPSISNSSSPTPDNSNLQYTMNEPDLHSISSPSSQNFSFVCDTPYNNYFQNMMIESNKLGLQSTPHSISSSSFSSTSSPYTDNRNLQCTMNESETLPSPQNFVYGYFPTPYNNFSQNMIVMQATSHSISSSSFSSTLSTPDNSILPDMNATLPSISQPSQFTFYPTPEDRNLQYEPDISFESTLPPSISDSSQQHQSTFYPTPLLEFDDYLSNSEVDSMFPPLELIQLQPTNTSHISDFHQSTNTSNISDFHQTLSNQDQMSDQTTLKPFYH</sequence>
<name>A0A9N8V6C0_9GLOM</name>
<feature type="region of interest" description="Disordered" evidence="1">
    <location>
        <begin position="48"/>
        <end position="121"/>
    </location>
</feature>
<gene>
    <name evidence="2" type="ORF">FCALED_LOCUS576</name>
</gene>
<proteinExistence type="predicted"/>